<reference evidence="1 2" key="1">
    <citation type="submission" date="2020-04" db="EMBL/GenBank/DDBJ databases">
        <title>Novel species.</title>
        <authorList>
            <person name="Teo W.F.A."/>
            <person name="Lipun K."/>
            <person name="Srisuk N."/>
            <person name="Duangmal K."/>
        </authorList>
    </citation>
    <scope>NUCLEOTIDE SEQUENCE [LARGE SCALE GENOMIC DNA]</scope>
    <source>
        <strain evidence="1 2">K13G38</strain>
    </source>
</reference>
<name>A0ABX1JCS9_9PSEU</name>
<accession>A0ABX1JCS9</accession>
<organism evidence="1 2">
    <name type="scientific">Amycolatopsis acididurans</name>
    <dbReference type="NCBI Taxonomy" id="2724524"/>
    <lineage>
        <taxon>Bacteria</taxon>
        <taxon>Bacillati</taxon>
        <taxon>Actinomycetota</taxon>
        <taxon>Actinomycetes</taxon>
        <taxon>Pseudonocardiales</taxon>
        <taxon>Pseudonocardiaceae</taxon>
        <taxon>Amycolatopsis</taxon>
    </lineage>
</organism>
<sequence length="161" mass="17849">MLLDQIAPDFAFAVREHIVIDAPAPAVYQAACEYTPTERFVSTGWDVLGKAAEDEIVLGATGRFWTPLRHRHRISLEGWSAVWEPHLYRIVAGLAVLPYGTDRCVLACEARLTPEDPDATSGFRVYWRVLAPIARLIARASLRAIAARVTAPLPTVSRRAE</sequence>
<keyword evidence="2" id="KW-1185">Reference proteome</keyword>
<evidence type="ECO:0008006" key="3">
    <source>
        <dbReference type="Google" id="ProtNLM"/>
    </source>
</evidence>
<protein>
    <recommendedName>
        <fullName evidence="3">SRPBCC family protein</fullName>
    </recommendedName>
</protein>
<comment type="caution">
    <text evidence="1">The sequence shown here is derived from an EMBL/GenBank/DDBJ whole genome shotgun (WGS) entry which is preliminary data.</text>
</comment>
<evidence type="ECO:0000313" key="1">
    <source>
        <dbReference type="EMBL" id="NKQ56236.1"/>
    </source>
</evidence>
<dbReference type="EMBL" id="JAAXLS010000021">
    <property type="protein sequence ID" value="NKQ56236.1"/>
    <property type="molecule type" value="Genomic_DNA"/>
</dbReference>
<dbReference type="Proteomes" id="UP000715441">
    <property type="component" value="Unassembled WGS sequence"/>
</dbReference>
<proteinExistence type="predicted"/>
<dbReference type="RefSeq" id="WP_168519281.1">
    <property type="nucleotide sequence ID" value="NZ_JAAXLS010000021.1"/>
</dbReference>
<evidence type="ECO:0000313" key="2">
    <source>
        <dbReference type="Proteomes" id="UP000715441"/>
    </source>
</evidence>
<gene>
    <name evidence="1" type="ORF">HFP15_25490</name>
</gene>